<sequence>MRDAYSAAILNAIGSVPAISIIKYTRSQISGSDPLRDIESTPTRSVAQDDPRPFLQSVLSVLMGVDNAIVLNLDIRISYGCCATLSLIVMVRVELLGVYSSRISTCHFDKELVNAMTEQFPLVKFVGCHSIGSKLFDAE</sequence>
<organism evidence="1 2">
    <name type="scientific">Phytophthora nicotianae (strain INRA-310)</name>
    <name type="common">Phytophthora parasitica</name>
    <dbReference type="NCBI Taxonomy" id="761204"/>
    <lineage>
        <taxon>Eukaryota</taxon>
        <taxon>Sar</taxon>
        <taxon>Stramenopiles</taxon>
        <taxon>Oomycota</taxon>
        <taxon>Peronosporomycetes</taxon>
        <taxon>Peronosporales</taxon>
        <taxon>Peronosporaceae</taxon>
        <taxon>Phytophthora</taxon>
    </lineage>
</organism>
<reference evidence="1 2" key="2">
    <citation type="submission" date="2013-11" db="EMBL/GenBank/DDBJ databases">
        <title>The Genome Sequence of Phytophthora parasitica INRA-310.</title>
        <authorList>
            <consortium name="The Broad Institute Genomics Platform"/>
            <person name="Russ C."/>
            <person name="Tyler B."/>
            <person name="Panabieres F."/>
            <person name="Shan W."/>
            <person name="Tripathy S."/>
            <person name="Grunwald N."/>
            <person name="Machado M."/>
            <person name="Johnson C.S."/>
            <person name="Arredondo F."/>
            <person name="Hong C."/>
            <person name="Coffey M."/>
            <person name="Young S.K."/>
            <person name="Zeng Q."/>
            <person name="Gargeya S."/>
            <person name="Fitzgerald M."/>
            <person name="Abouelleil A."/>
            <person name="Alvarado L."/>
            <person name="Chapman S.B."/>
            <person name="Gainer-Dewar J."/>
            <person name="Goldberg J."/>
            <person name="Griggs A."/>
            <person name="Gujja S."/>
            <person name="Hansen M."/>
            <person name="Howarth C."/>
            <person name="Imamovic A."/>
            <person name="Ireland A."/>
            <person name="Larimer J."/>
            <person name="McCowan C."/>
            <person name="Murphy C."/>
            <person name="Pearson M."/>
            <person name="Poon T.W."/>
            <person name="Priest M."/>
            <person name="Roberts A."/>
            <person name="Saif S."/>
            <person name="Shea T."/>
            <person name="Sykes S."/>
            <person name="Wortman J."/>
            <person name="Nusbaum C."/>
            <person name="Birren B."/>
        </authorList>
    </citation>
    <scope>NUCLEOTIDE SEQUENCE [LARGE SCALE GENOMIC DNA]</scope>
    <source>
        <strain evidence="1 2">INRA-310</strain>
    </source>
</reference>
<dbReference type="GeneID" id="20170640"/>
<dbReference type="VEuPathDB" id="FungiDB:PPTG_00254"/>
<gene>
    <name evidence="1" type="ORF">PPTG_00254</name>
</gene>
<dbReference type="EMBL" id="KI669561">
    <property type="protein sequence ID" value="ETN23722.1"/>
    <property type="molecule type" value="Genomic_DNA"/>
</dbReference>
<reference evidence="2" key="1">
    <citation type="submission" date="2011-12" db="EMBL/GenBank/DDBJ databases">
        <authorList>
            <consortium name="The Broad Institute Genome Sequencing Platform"/>
            <person name="Russ C."/>
            <person name="Tyler B."/>
            <person name="Panabieres F."/>
            <person name="Shan W."/>
            <person name="Tripathy S."/>
            <person name="Grunwald N."/>
            <person name="Machado M."/>
            <person name="Young S.K."/>
            <person name="Zeng Q."/>
            <person name="Gargeya S."/>
            <person name="Fitzgerald M."/>
            <person name="Haas B."/>
            <person name="Abouelleil A."/>
            <person name="Alvarado L."/>
            <person name="Arachchi H.M."/>
            <person name="Berlin A."/>
            <person name="Chapman S.B."/>
            <person name="Gearin G."/>
            <person name="Goldberg J."/>
            <person name="Griggs A."/>
            <person name="Gujja S."/>
            <person name="Hansen M."/>
            <person name="Heiman D."/>
            <person name="Howarth C."/>
            <person name="Larimer J."/>
            <person name="Lui A."/>
            <person name="MacDonald P.J.P."/>
            <person name="McCowen C."/>
            <person name="Montmayeur A."/>
            <person name="Murphy C."/>
            <person name="Neiman D."/>
            <person name="Pearson M."/>
            <person name="Priest M."/>
            <person name="Roberts A."/>
            <person name="Saif S."/>
            <person name="Shea T."/>
            <person name="Sisk P."/>
            <person name="Stolte C."/>
            <person name="Sykes S."/>
            <person name="Wortman J."/>
            <person name="Nusbaum C."/>
            <person name="Birren B."/>
        </authorList>
    </citation>
    <scope>NUCLEOTIDE SEQUENCE [LARGE SCALE GENOMIC DNA]</scope>
    <source>
        <strain evidence="2">INRA-310</strain>
    </source>
</reference>
<dbReference type="OrthoDB" id="90823at2759"/>
<accession>W2REA9</accession>
<protein>
    <submittedName>
        <fullName evidence="1">Uncharacterized protein</fullName>
    </submittedName>
</protein>
<dbReference type="RefSeq" id="XP_008889883.1">
    <property type="nucleotide sequence ID" value="XM_008891635.1"/>
</dbReference>
<dbReference type="Proteomes" id="UP000018817">
    <property type="component" value="Unassembled WGS sequence"/>
</dbReference>
<proteinExistence type="predicted"/>
<evidence type="ECO:0000313" key="2">
    <source>
        <dbReference type="Proteomes" id="UP000018817"/>
    </source>
</evidence>
<dbReference type="AlphaFoldDB" id="W2REA9"/>
<name>W2REA9_PHYN3</name>
<evidence type="ECO:0000313" key="1">
    <source>
        <dbReference type="EMBL" id="ETN23722.1"/>
    </source>
</evidence>